<protein>
    <submittedName>
        <fullName evidence="1">Uncharacterized protein</fullName>
    </submittedName>
</protein>
<keyword evidence="2" id="KW-1185">Reference proteome</keyword>
<dbReference type="AlphaFoldDB" id="A0A397VML7"/>
<name>A0A397VML7_9GLOM</name>
<reference evidence="1 2" key="1">
    <citation type="submission" date="2018-06" db="EMBL/GenBank/DDBJ databases">
        <title>Comparative genomics reveals the genomic features of Rhizophagus irregularis, R. cerebriforme, R. diaphanum and Gigaspora rosea, and their symbiotic lifestyle signature.</title>
        <authorList>
            <person name="Morin E."/>
            <person name="San Clemente H."/>
            <person name="Chen E.C.H."/>
            <person name="De La Providencia I."/>
            <person name="Hainaut M."/>
            <person name="Kuo A."/>
            <person name="Kohler A."/>
            <person name="Murat C."/>
            <person name="Tang N."/>
            <person name="Roy S."/>
            <person name="Loubradou J."/>
            <person name="Henrissat B."/>
            <person name="Grigoriev I.V."/>
            <person name="Corradi N."/>
            <person name="Roux C."/>
            <person name="Martin F.M."/>
        </authorList>
    </citation>
    <scope>NUCLEOTIDE SEQUENCE [LARGE SCALE GENOMIC DNA]</scope>
    <source>
        <strain evidence="1 2">DAOM 194757</strain>
    </source>
</reference>
<gene>
    <name evidence="1" type="ORF">C2G38_903097</name>
</gene>
<evidence type="ECO:0000313" key="2">
    <source>
        <dbReference type="Proteomes" id="UP000266673"/>
    </source>
</evidence>
<accession>A0A397VML7</accession>
<sequence>MFSIIFRITKLFVIFGNSFRFAGISDLICTSLDKYYDKILLSFFPRQNRDFFVS</sequence>
<evidence type="ECO:0000313" key="1">
    <source>
        <dbReference type="EMBL" id="RIB23108.1"/>
    </source>
</evidence>
<organism evidence="1 2">
    <name type="scientific">Gigaspora rosea</name>
    <dbReference type="NCBI Taxonomy" id="44941"/>
    <lineage>
        <taxon>Eukaryota</taxon>
        <taxon>Fungi</taxon>
        <taxon>Fungi incertae sedis</taxon>
        <taxon>Mucoromycota</taxon>
        <taxon>Glomeromycotina</taxon>
        <taxon>Glomeromycetes</taxon>
        <taxon>Diversisporales</taxon>
        <taxon>Gigasporaceae</taxon>
        <taxon>Gigaspora</taxon>
    </lineage>
</organism>
<proteinExistence type="predicted"/>
<dbReference type="Proteomes" id="UP000266673">
    <property type="component" value="Unassembled WGS sequence"/>
</dbReference>
<comment type="caution">
    <text evidence="1">The sequence shown here is derived from an EMBL/GenBank/DDBJ whole genome shotgun (WGS) entry which is preliminary data.</text>
</comment>
<dbReference type="EMBL" id="QKWP01000278">
    <property type="protein sequence ID" value="RIB23108.1"/>
    <property type="molecule type" value="Genomic_DNA"/>
</dbReference>